<dbReference type="OMA" id="GWKLPFW"/>
<evidence type="ECO:0000256" key="2">
    <source>
        <dbReference type="ARBA" id="ARBA00023194"/>
    </source>
</evidence>
<dbReference type="Gene3D" id="3.60.130.10">
    <property type="entry name" value="Clavaminate synthase-like"/>
    <property type="match status" value="1"/>
</dbReference>
<dbReference type="GO" id="GO:0017000">
    <property type="term" value="P:antibiotic biosynthetic process"/>
    <property type="evidence" value="ECO:0007669"/>
    <property type="project" value="UniProtKB-KW"/>
</dbReference>
<dbReference type="RefSeq" id="XP_001420786.1">
    <property type="nucleotide sequence ID" value="XM_001420749.1"/>
</dbReference>
<sequence length="342" mass="37811">MAQRSYEWTIELSHEHVREIDDALARTKANGVREIVELGPENFSLPTLGPTLEDMGRELVHGRGFALMRNFPVHRYSSWERCAAFYAMGRYMGTCVPQNKLGHVVGHVKDLGGDPNDPLTRLYTTSAAQPYHTDSADIVGLLCLSQATEGGHSQVTSSVAIWNALVERFPESAATLQKEFVVSRKGEVPVGKEATYKIPIFHAHEGRCAAIYDRSFINSAVALTGVELSKTQTAALDHLDALACSDELRLDMTLEPGDIQWLHNHTTLHARSAFKNEGAEPRHLVRMWVSPNERVGAMPLPEIFAERFGTVEPGPMRGGIRVTGQSNQSLSCPLDAEPMRRT</sequence>
<dbReference type="InterPro" id="IPR003819">
    <property type="entry name" value="TauD/TfdA-like"/>
</dbReference>
<evidence type="ECO:0000313" key="5">
    <source>
        <dbReference type="EMBL" id="ABO99079.1"/>
    </source>
</evidence>
<proteinExistence type="predicted"/>
<keyword evidence="2" id="KW-0045">Antibiotic biosynthesis</keyword>
<dbReference type="HOGENOM" id="CLU_041041_2_0_1"/>
<dbReference type="InterPro" id="IPR050411">
    <property type="entry name" value="AlphaKG_dependent_hydroxylases"/>
</dbReference>
<evidence type="ECO:0000259" key="4">
    <source>
        <dbReference type="Pfam" id="PF02668"/>
    </source>
</evidence>
<protein>
    <recommendedName>
        <fullName evidence="4">TauD/TfdA-like domain-containing protein</fullName>
    </recommendedName>
</protein>
<name>A4S5K2_OSTLU</name>
<keyword evidence="6" id="KW-1185">Reference proteome</keyword>
<dbReference type="AlphaFoldDB" id="A4S5K2"/>
<keyword evidence="1" id="KW-0560">Oxidoreductase</keyword>
<dbReference type="SUPFAM" id="SSF51197">
    <property type="entry name" value="Clavaminate synthase-like"/>
    <property type="match status" value="1"/>
</dbReference>
<reference evidence="5 6" key="1">
    <citation type="journal article" date="2007" name="Proc. Natl. Acad. Sci. U.S.A.">
        <title>The tiny eukaryote Ostreococcus provides genomic insights into the paradox of plankton speciation.</title>
        <authorList>
            <person name="Palenik B."/>
            <person name="Grimwood J."/>
            <person name="Aerts A."/>
            <person name="Rouze P."/>
            <person name="Salamov A."/>
            <person name="Putnam N."/>
            <person name="Dupont C."/>
            <person name="Jorgensen R."/>
            <person name="Derelle E."/>
            <person name="Rombauts S."/>
            <person name="Zhou K."/>
            <person name="Otillar R."/>
            <person name="Merchant S.S."/>
            <person name="Podell S."/>
            <person name="Gaasterland T."/>
            <person name="Napoli C."/>
            <person name="Gendler K."/>
            <person name="Manuell A."/>
            <person name="Tai V."/>
            <person name="Vallon O."/>
            <person name="Piganeau G."/>
            <person name="Jancek S."/>
            <person name="Heijde M."/>
            <person name="Jabbari K."/>
            <person name="Bowler C."/>
            <person name="Lohr M."/>
            <person name="Robbens S."/>
            <person name="Werner G."/>
            <person name="Dubchak I."/>
            <person name="Pazour G.J."/>
            <person name="Ren Q."/>
            <person name="Paulsen I."/>
            <person name="Delwiche C."/>
            <person name="Schmutz J."/>
            <person name="Rokhsar D."/>
            <person name="Van de Peer Y."/>
            <person name="Moreau H."/>
            <person name="Grigoriev I.V."/>
        </authorList>
    </citation>
    <scope>NUCLEOTIDE SEQUENCE [LARGE SCALE GENOMIC DNA]</scope>
    <source>
        <strain evidence="5 6">CCE9901</strain>
    </source>
</reference>
<dbReference type="Pfam" id="PF02668">
    <property type="entry name" value="TauD"/>
    <property type="match status" value="1"/>
</dbReference>
<feature type="region of interest" description="Disordered" evidence="3">
    <location>
        <begin position="319"/>
        <end position="342"/>
    </location>
</feature>
<dbReference type="InterPro" id="IPR042098">
    <property type="entry name" value="TauD-like_sf"/>
</dbReference>
<dbReference type="GeneID" id="5004652"/>
<evidence type="ECO:0000256" key="3">
    <source>
        <dbReference type="SAM" id="MobiDB-lite"/>
    </source>
</evidence>
<evidence type="ECO:0000256" key="1">
    <source>
        <dbReference type="ARBA" id="ARBA00023002"/>
    </source>
</evidence>
<accession>A4S5K2</accession>
<dbReference type="EMBL" id="CP000592">
    <property type="protein sequence ID" value="ABO99079.1"/>
    <property type="molecule type" value="Genomic_DNA"/>
</dbReference>
<organism evidence="5 6">
    <name type="scientific">Ostreococcus lucimarinus (strain CCE9901)</name>
    <dbReference type="NCBI Taxonomy" id="436017"/>
    <lineage>
        <taxon>Eukaryota</taxon>
        <taxon>Viridiplantae</taxon>
        <taxon>Chlorophyta</taxon>
        <taxon>Mamiellophyceae</taxon>
        <taxon>Mamiellales</taxon>
        <taxon>Bathycoccaceae</taxon>
        <taxon>Ostreococcus</taxon>
    </lineage>
</organism>
<dbReference type="GO" id="GO:0016491">
    <property type="term" value="F:oxidoreductase activity"/>
    <property type="evidence" value="ECO:0007669"/>
    <property type="project" value="UniProtKB-KW"/>
</dbReference>
<dbReference type="PANTHER" id="PTHR10696:SF56">
    <property type="entry name" value="TAUD_TFDA-LIKE DOMAIN-CONTAINING PROTEIN"/>
    <property type="match status" value="1"/>
</dbReference>
<evidence type="ECO:0000313" key="6">
    <source>
        <dbReference type="Proteomes" id="UP000001568"/>
    </source>
</evidence>
<dbReference type="OrthoDB" id="272271at2759"/>
<gene>
    <name evidence="5" type="ORF">OSTLU_26795</name>
</gene>
<dbReference type="Proteomes" id="UP000001568">
    <property type="component" value="Chromosome 12"/>
</dbReference>
<feature type="domain" description="TauD/TfdA-like" evidence="4">
    <location>
        <begin position="35"/>
        <end position="288"/>
    </location>
</feature>
<dbReference type="KEGG" id="olu:OSTLU_26795"/>
<dbReference type="STRING" id="436017.A4S5K2"/>
<dbReference type="PANTHER" id="PTHR10696">
    <property type="entry name" value="GAMMA-BUTYROBETAINE HYDROXYLASE-RELATED"/>
    <property type="match status" value="1"/>
</dbReference>
<dbReference type="eggNOG" id="ENOG502QWD7">
    <property type="taxonomic scope" value="Eukaryota"/>
</dbReference>
<dbReference type="Gramene" id="ABO99079">
    <property type="protein sequence ID" value="ABO99079"/>
    <property type="gene ID" value="OSTLU_26795"/>
</dbReference>